<dbReference type="OrthoDB" id="194358at2759"/>
<evidence type="ECO:0000313" key="4">
    <source>
        <dbReference type="EMBL" id="CCI41350.1"/>
    </source>
</evidence>
<keyword evidence="1" id="KW-0677">Repeat</keyword>
<accession>A0A024G3L3</accession>
<dbReference type="InterPro" id="IPR002110">
    <property type="entry name" value="Ankyrin_rpt"/>
</dbReference>
<proteinExistence type="predicted"/>
<dbReference type="PANTHER" id="PTHR24198">
    <property type="entry name" value="ANKYRIN REPEAT AND PROTEIN KINASE DOMAIN-CONTAINING PROTEIN"/>
    <property type="match status" value="1"/>
</dbReference>
<dbReference type="EMBL" id="CAIX01000018">
    <property type="protein sequence ID" value="CCI41350.1"/>
    <property type="molecule type" value="Genomic_DNA"/>
</dbReference>
<reference evidence="4 5" key="1">
    <citation type="submission" date="2012-05" db="EMBL/GenBank/DDBJ databases">
        <title>Recombination and specialization in a pathogen metapopulation.</title>
        <authorList>
            <person name="Gardiner A."/>
            <person name="Kemen E."/>
            <person name="Schultz-Larsen T."/>
            <person name="MacLean D."/>
            <person name="Van Oosterhout C."/>
            <person name="Jones J.D.G."/>
        </authorList>
    </citation>
    <scope>NUCLEOTIDE SEQUENCE [LARGE SCALE GENOMIC DNA]</scope>
    <source>
        <strain evidence="4 5">Ac Nc2</strain>
    </source>
</reference>
<feature type="region of interest" description="Disordered" evidence="3">
    <location>
        <begin position="269"/>
        <end position="297"/>
    </location>
</feature>
<name>A0A024G3L3_9STRA</name>
<dbReference type="SMART" id="SM00248">
    <property type="entry name" value="ANK"/>
    <property type="match status" value="5"/>
</dbReference>
<dbReference type="InParanoid" id="A0A024G3L3"/>
<dbReference type="InterPro" id="IPR036770">
    <property type="entry name" value="Ankyrin_rpt-contain_sf"/>
</dbReference>
<evidence type="ECO:0000256" key="2">
    <source>
        <dbReference type="ARBA" id="ARBA00023043"/>
    </source>
</evidence>
<dbReference type="Pfam" id="PF12796">
    <property type="entry name" value="Ank_2"/>
    <property type="match status" value="2"/>
</dbReference>
<dbReference type="SUPFAM" id="SSF48403">
    <property type="entry name" value="Ankyrin repeat"/>
    <property type="match status" value="1"/>
</dbReference>
<keyword evidence="2" id="KW-0040">ANK repeat</keyword>
<protein>
    <submittedName>
        <fullName evidence="4">Uncharacterized protein</fullName>
    </submittedName>
</protein>
<evidence type="ECO:0000256" key="3">
    <source>
        <dbReference type="SAM" id="MobiDB-lite"/>
    </source>
</evidence>
<evidence type="ECO:0000313" key="5">
    <source>
        <dbReference type="Proteomes" id="UP000053237"/>
    </source>
</evidence>
<comment type="caution">
    <text evidence="4">The sequence shown here is derived from an EMBL/GenBank/DDBJ whole genome shotgun (WGS) entry which is preliminary data.</text>
</comment>
<sequence>MSTKFEEFAHHVVQSASVDEFSAFQKESKPDYNLPNNKGWTILMSACAYERDDLVGLIIDKTENIGACTVLNRTHVLHLACISKNPKLLQELASCPERREKLARLVNQPNAHGDTPLMMTCVAKNLDACVILWSLGADCSLKNKNGMTALMCAARVQDSNDQHSAVSVSIVKGLLERLEAEDIHCVDVLKRNTALHIAVQSGNKGGVKELVKAPGKSLHVYNMDGYTAYALAQHIKASEEVIQILCEHSEMKLAPLDLSEAECVLQSKKKDGKRKSKTKQKQLKNRKDNAQMQKDDPFPYVNHSESVLAAVEKCNQEPRMPVECQEAIGLIDSGFTDVKDGSDYIYDQLNAFFHYLNPLAQEIAVNVDAFVVSCPRPILPEPDLDRNIEEILSSLSISQIETLENAHLSAYNALNERKQLKMRVLEAQRVEEKLALQKILTIQN</sequence>
<dbReference type="Proteomes" id="UP000053237">
    <property type="component" value="Unassembled WGS sequence"/>
</dbReference>
<feature type="compositionally biased region" description="Basic residues" evidence="3">
    <location>
        <begin position="270"/>
        <end position="284"/>
    </location>
</feature>
<dbReference type="STRING" id="65357.A0A024G3L3"/>
<evidence type="ECO:0000256" key="1">
    <source>
        <dbReference type="ARBA" id="ARBA00022737"/>
    </source>
</evidence>
<dbReference type="AlphaFoldDB" id="A0A024G3L3"/>
<dbReference type="Gene3D" id="1.25.40.20">
    <property type="entry name" value="Ankyrin repeat-containing domain"/>
    <property type="match status" value="1"/>
</dbReference>
<organism evidence="4 5">
    <name type="scientific">Albugo candida</name>
    <dbReference type="NCBI Taxonomy" id="65357"/>
    <lineage>
        <taxon>Eukaryota</taxon>
        <taxon>Sar</taxon>
        <taxon>Stramenopiles</taxon>
        <taxon>Oomycota</taxon>
        <taxon>Peronosporomycetes</taxon>
        <taxon>Albuginales</taxon>
        <taxon>Albuginaceae</taxon>
        <taxon>Albugo</taxon>
    </lineage>
</organism>
<dbReference type="PANTHER" id="PTHR24198:SF165">
    <property type="entry name" value="ANKYRIN REPEAT-CONTAINING PROTEIN-RELATED"/>
    <property type="match status" value="1"/>
</dbReference>
<gene>
    <name evidence="4" type="ORF">BN9_021340</name>
</gene>
<feature type="compositionally biased region" description="Basic and acidic residues" evidence="3">
    <location>
        <begin position="285"/>
        <end position="297"/>
    </location>
</feature>
<keyword evidence="5" id="KW-1185">Reference proteome</keyword>